<proteinExistence type="predicted"/>
<sequence>MDRFKLNYNFGLIVNSVRWIIKYKVFNQSLKHGSVWR</sequence>
<accession>T1JUK6</accession>
<keyword evidence="2" id="KW-1185">Reference proteome</keyword>
<dbReference type="EMBL" id="CAEY01000779">
    <property type="status" value="NOT_ANNOTATED_CDS"/>
    <property type="molecule type" value="Genomic_DNA"/>
</dbReference>
<reference evidence="1" key="2">
    <citation type="submission" date="2015-06" db="UniProtKB">
        <authorList>
            <consortium name="EnsemblMetazoa"/>
        </authorList>
    </citation>
    <scope>IDENTIFICATION</scope>
</reference>
<dbReference type="HOGENOM" id="CLU_3351646_0_0_1"/>
<evidence type="ECO:0000313" key="2">
    <source>
        <dbReference type="Proteomes" id="UP000015104"/>
    </source>
</evidence>
<reference evidence="2" key="1">
    <citation type="submission" date="2011-08" db="EMBL/GenBank/DDBJ databases">
        <authorList>
            <person name="Rombauts S."/>
        </authorList>
    </citation>
    <scope>NUCLEOTIDE SEQUENCE</scope>
    <source>
        <strain evidence="2">London</strain>
    </source>
</reference>
<dbReference type="Proteomes" id="UP000015104">
    <property type="component" value="Unassembled WGS sequence"/>
</dbReference>
<organism evidence="1 2">
    <name type="scientific">Tetranychus urticae</name>
    <name type="common">Two-spotted spider mite</name>
    <dbReference type="NCBI Taxonomy" id="32264"/>
    <lineage>
        <taxon>Eukaryota</taxon>
        <taxon>Metazoa</taxon>
        <taxon>Ecdysozoa</taxon>
        <taxon>Arthropoda</taxon>
        <taxon>Chelicerata</taxon>
        <taxon>Arachnida</taxon>
        <taxon>Acari</taxon>
        <taxon>Acariformes</taxon>
        <taxon>Trombidiformes</taxon>
        <taxon>Prostigmata</taxon>
        <taxon>Eleutherengona</taxon>
        <taxon>Raphignathae</taxon>
        <taxon>Tetranychoidea</taxon>
        <taxon>Tetranychidae</taxon>
        <taxon>Tetranychus</taxon>
    </lineage>
</organism>
<dbReference type="EnsemblMetazoa" id="tetur02g01280.1">
    <property type="protein sequence ID" value="tetur02g01280.1"/>
    <property type="gene ID" value="tetur02g01280"/>
</dbReference>
<name>T1JUK6_TETUR</name>
<protein>
    <submittedName>
        <fullName evidence="1">Uncharacterized protein</fullName>
    </submittedName>
</protein>
<dbReference type="AlphaFoldDB" id="T1JUK6"/>
<evidence type="ECO:0000313" key="1">
    <source>
        <dbReference type="EnsemblMetazoa" id="tetur02g01280.1"/>
    </source>
</evidence>